<name>A0A8T4IQV0_9ACTN</name>
<sequence length="307" mass="33037">MTVRILSKRKTVVAAVAGGALLAGTPLVAWAAYETPPPEVTASAATLVDGEGETVFGKNADNDRPMASTVKIMVATMILEDKSISLDRQITVKQEYRDYVEDHHASTADLQTGDKLTVGQLLYAALLPSGADAAYALADTFGEGATMEQRAQSFVVDMNAKSHQMNLGKTKFDTFDGTGGDSTTANDLAKLAQRAMENDTFRKIVKTEEYETEAPAANGRTRYYTWHNTNQMLGSYKGITGIKTGTTSAAGECLVFAAERDGKVLTGTVLNSKDRYKDAAKMLDYGFGTNDSENMKVRKLPSGAQQD</sequence>
<keyword evidence="6" id="KW-0961">Cell wall biogenesis/degradation</keyword>
<dbReference type="EMBL" id="JAGSMN010000369">
    <property type="protein sequence ID" value="MBR7674691.1"/>
    <property type="molecule type" value="Genomic_DNA"/>
</dbReference>
<feature type="active site" evidence="7">
    <location>
        <position position="129"/>
    </location>
</feature>
<dbReference type="InterPro" id="IPR001967">
    <property type="entry name" value="Peptidase_S11_N"/>
</dbReference>
<evidence type="ECO:0000256" key="8">
    <source>
        <dbReference type="PIRSR" id="PIRSR618044-2"/>
    </source>
</evidence>
<keyword evidence="13" id="KW-1185">Reference proteome</keyword>
<evidence type="ECO:0000256" key="5">
    <source>
        <dbReference type="ARBA" id="ARBA00022984"/>
    </source>
</evidence>
<dbReference type="GO" id="GO:0071555">
    <property type="term" value="P:cell wall organization"/>
    <property type="evidence" value="ECO:0007669"/>
    <property type="project" value="UniProtKB-KW"/>
</dbReference>
<feature type="chain" id="PRO_5035789799" evidence="10">
    <location>
        <begin position="32"/>
        <end position="307"/>
    </location>
</feature>
<dbReference type="PRINTS" id="PR00725">
    <property type="entry name" value="DADACBPTASE1"/>
</dbReference>
<evidence type="ECO:0000259" key="11">
    <source>
        <dbReference type="Pfam" id="PF00768"/>
    </source>
</evidence>
<comment type="caution">
    <text evidence="12">The sequence shown here is derived from an EMBL/GenBank/DDBJ whole genome shotgun (WGS) entry which is preliminary data.</text>
</comment>
<dbReference type="GO" id="GO:0009252">
    <property type="term" value="P:peptidoglycan biosynthetic process"/>
    <property type="evidence" value="ECO:0007669"/>
    <property type="project" value="UniProtKB-KW"/>
</dbReference>
<gene>
    <name evidence="12" type="ORF">KDA82_17020</name>
</gene>
<keyword evidence="2 10" id="KW-0732">Signal</keyword>
<organism evidence="12 13">
    <name type="scientific">Streptomyces daliensis</name>
    <dbReference type="NCBI Taxonomy" id="299421"/>
    <lineage>
        <taxon>Bacteria</taxon>
        <taxon>Bacillati</taxon>
        <taxon>Actinomycetota</taxon>
        <taxon>Actinomycetes</taxon>
        <taxon>Kitasatosporales</taxon>
        <taxon>Streptomycetaceae</taxon>
        <taxon>Streptomyces</taxon>
    </lineage>
</organism>
<accession>A0A8T4IQV0</accession>
<evidence type="ECO:0000256" key="10">
    <source>
        <dbReference type="SAM" id="SignalP"/>
    </source>
</evidence>
<evidence type="ECO:0000313" key="13">
    <source>
        <dbReference type="Proteomes" id="UP000675554"/>
    </source>
</evidence>
<evidence type="ECO:0000256" key="1">
    <source>
        <dbReference type="ARBA" id="ARBA00007164"/>
    </source>
</evidence>
<protein>
    <submittedName>
        <fullName evidence="12">D-alanyl-D-alanine carboxypeptidase</fullName>
    </submittedName>
</protein>
<dbReference type="GO" id="GO:0009002">
    <property type="term" value="F:serine-type D-Ala-D-Ala carboxypeptidase activity"/>
    <property type="evidence" value="ECO:0007669"/>
    <property type="project" value="InterPro"/>
</dbReference>
<dbReference type="PANTHER" id="PTHR21581">
    <property type="entry name" value="D-ALANYL-D-ALANINE CARBOXYPEPTIDASE"/>
    <property type="match status" value="1"/>
</dbReference>
<reference evidence="12" key="1">
    <citation type="submission" date="2021-04" db="EMBL/GenBank/DDBJ databases">
        <title>Sequencing of actinobacteria type strains.</title>
        <authorList>
            <person name="Nguyen G.-S."/>
            <person name="Wentzel A."/>
        </authorList>
    </citation>
    <scope>NUCLEOTIDE SEQUENCE</scope>
    <source>
        <strain evidence="12">DSM 42095</strain>
    </source>
</reference>
<dbReference type="GO" id="GO:0006508">
    <property type="term" value="P:proteolysis"/>
    <property type="evidence" value="ECO:0007669"/>
    <property type="project" value="InterPro"/>
</dbReference>
<evidence type="ECO:0000313" key="12">
    <source>
        <dbReference type="EMBL" id="MBR7674691.1"/>
    </source>
</evidence>
<dbReference type="AlphaFoldDB" id="A0A8T4IQV0"/>
<feature type="binding site" evidence="8">
    <location>
        <position position="243"/>
    </location>
    <ligand>
        <name>substrate</name>
    </ligand>
</feature>
<dbReference type="SUPFAM" id="SSF56601">
    <property type="entry name" value="beta-lactamase/transpeptidase-like"/>
    <property type="match status" value="1"/>
</dbReference>
<evidence type="ECO:0000256" key="9">
    <source>
        <dbReference type="RuleBase" id="RU004016"/>
    </source>
</evidence>
<dbReference type="Proteomes" id="UP000675554">
    <property type="component" value="Unassembled WGS sequence"/>
</dbReference>
<comment type="similarity">
    <text evidence="1 9">Belongs to the peptidase S11 family.</text>
</comment>
<keyword evidence="5" id="KW-0573">Peptidoglycan synthesis</keyword>
<keyword evidence="4" id="KW-0133">Cell shape</keyword>
<proteinExistence type="inferred from homology"/>
<feature type="active site" description="Acyl-ester intermediate" evidence="7">
    <location>
        <position position="68"/>
    </location>
</feature>
<feature type="signal peptide" evidence="10">
    <location>
        <begin position="1"/>
        <end position="31"/>
    </location>
</feature>
<evidence type="ECO:0000256" key="6">
    <source>
        <dbReference type="ARBA" id="ARBA00023316"/>
    </source>
</evidence>
<dbReference type="Pfam" id="PF00768">
    <property type="entry name" value="Peptidase_S11"/>
    <property type="match status" value="1"/>
</dbReference>
<dbReference type="Gene3D" id="3.40.710.10">
    <property type="entry name" value="DD-peptidase/beta-lactamase superfamily"/>
    <property type="match status" value="1"/>
</dbReference>
<dbReference type="GO" id="GO:0008360">
    <property type="term" value="P:regulation of cell shape"/>
    <property type="evidence" value="ECO:0007669"/>
    <property type="project" value="UniProtKB-KW"/>
</dbReference>
<keyword evidence="12" id="KW-0645">Protease</keyword>
<keyword evidence="12" id="KW-0121">Carboxypeptidase</keyword>
<feature type="active site" description="Proton acceptor" evidence="7">
    <location>
        <position position="71"/>
    </location>
</feature>
<keyword evidence="3" id="KW-0378">Hydrolase</keyword>
<evidence type="ECO:0000256" key="7">
    <source>
        <dbReference type="PIRSR" id="PIRSR618044-1"/>
    </source>
</evidence>
<dbReference type="InterPro" id="IPR018044">
    <property type="entry name" value="Peptidase_S11"/>
</dbReference>
<evidence type="ECO:0000256" key="3">
    <source>
        <dbReference type="ARBA" id="ARBA00022801"/>
    </source>
</evidence>
<feature type="domain" description="Peptidase S11 D-alanyl-D-alanine carboxypeptidase A N-terminal" evidence="11">
    <location>
        <begin position="36"/>
        <end position="273"/>
    </location>
</feature>
<evidence type="ECO:0000256" key="2">
    <source>
        <dbReference type="ARBA" id="ARBA00022729"/>
    </source>
</evidence>
<evidence type="ECO:0000256" key="4">
    <source>
        <dbReference type="ARBA" id="ARBA00022960"/>
    </source>
</evidence>
<dbReference type="PANTHER" id="PTHR21581:SF33">
    <property type="entry name" value="D-ALANYL-D-ALANINE CARBOXYPEPTIDASE DACB"/>
    <property type="match status" value="1"/>
</dbReference>
<dbReference type="InterPro" id="IPR012338">
    <property type="entry name" value="Beta-lactam/transpept-like"/>
</dbReference>